<dbReference type="Gene3D" id="3.30.230.10">
    <property type="match status" value="1"/>
</dbReference>
<dbReference type="GO" id="GO:0005525">
    <property type="term" value="F:GTP binding"/>
    <property type="evidence" value="ECO:0007669"/>
    <property type="project" value="UniProtKB-KW"/>
</dbReference>
<dbReference type="SUPFAM" id="SSF54980">
    <property type="entry name" value="EF-G C-terminal domain-like"/>
    <property type="match status" value="2"/>
</dbReference>
<dbReference type="InterPro" id="IPR014721">
    <property type="entry name" value="Ribsml_uS5_D2-typ_fold_subgr"/>
</dbReference>
<dbReference type="PROSITE" id="PS00301">
    <property type="entry name" value="G_TR_1"/>
    <property type="match status" value="1"/>
</dbReference>
<reference evidence="5 6" key="1">
    <citation type="submission" date="2019-10" db="EMBL/GenBank/DDBJ databases">
        <title>Glycomyces albidus sp. nov., a novel actinomycete isolated from rhizosphere soil of wheat (Triticum aestivum L.).</title>
        <authorList>
            <person name="Qian L."/>
        </authorList>
    </citation>
    <scope>NUCLEOTIDE SEQUENCE [LARGE SCALE GENOMIC DNA]</scope>
    <source>
        <strain evidence="5 6">NEAU-7082</strain>
    </source>
</reference>
<feature type="domain" description="Tr-type G" evidence="4">
    <location>
        <begin position="1"/>
        <end position="248"/>
    </location>
</feature>
<dbReference type="PANTHER" id="PTHR43261">
    <property type="entry name" value="TRANSLATION ELONGATION FACTOR G-RELATED"/>
    <property type="match status" value="1"/>
</dbReference>
<dbReference type="SUPFAM" id="SSF54211">
    <property type="entry name" value="Ribosomal protein S5 domain 2-like"/>
    <property type="match status" value="1"/>
</dbReference>
<evidence type="ECO:0000313" key="6">
    <source>
        <dbReference type="Proteomes" id="UP000477750"/>
    </source>
</evidence>
<dbReference type="InterPro" id="IPR027417">
    <property type="entry name" value="P-loop_NTPase"/>
</dbReference>
<dbReference type="Pfam" id="PF14492">
    <property type="entry name" value="EFG_III"/>
    <property type="match status" value="1"/>
</dbReference>
<evidence type="ECO:0000256" key="3">
    <source>
        <dbReference type="ARBA" id="ARBA00023134"/>
    </source>
</evidence>
<evidence type="ECO:0000259" key="4">
    <source>
        <dbReference type="PROSITE" id="PS51722"/>
    </source>
</evidence>
<dbReference type="InterPro" id="IPR041095">
    <property type="entry name" value="EFG_II"/>
</dbReference>
<dbReference type="InterPro" id="IPR020568">
    <property type="entry name" value="Ribosomal_Su5_D2-typ_SF"/>
</dbReference>
<dbReference type="InterPro" id="IPR000795">
    <property type="entry name" value="T_Tr_GTP-bd_dom"/>
</dbReference>
<dbReference type="AlphaFoldDB" id="A0A6L5GD26"/>
<dbReference type="PRINTS" id="PR00315">
    <property type="entry name" value="ELONGATNFCT"/>
</dbReference>
<dbReference type="GO" id="GO:0032790">
    <property type="term" value="P:ribosome disassembly"/>
    <property type="evidence" value="ECO:0007669"/>
    <property type="project" value="TreeGrafter"/>
</dbReference>
<evidence type="ECO:0000256" key="2">
    <source>
        <dbReference type="ARBA" id="ARBA00022917"/>
    </source>
</evidence>
<dbReference type="PROSITE" id="PS51722">
    <property type="entry name" value="G_TR_2"/>
    <property type="match status" value="1"/>
</dbReference>
<dbReference type="Pfam" id="PF00679">
    <property type="entry name" value="EFG_C"/>
    <property type="match status" value="1"/>
</dbReference>
<gene>
    <name evidence="5" type="ORF">GFD30_18720</name>
</gene>
<dbReference type="Pfam" id="PF00009">
    <property type="entry name" value="GTP_EFTU"/>
    <property type="match status" value="1"/>
</dbReference>
<dbReference type="Gene3D" id="3.40.50.300">
    <property type="entry name" value="P-loop containing nucleotide triphosphate hydrolases"/>
    <property type="match status" value="1"/>
</dbReference>
<evidence type="ECO:0000313" key="5">
    <source>
        <dbReference type="EMBL" id="MQM27585.1"/>
    </source>
</evidence>
<dbReference type="EMBL" id="WIAO01000026">
    <property type="protein sequence ID" value="MQM27585.1"/>
    <property type="molecule type" value="Genomic_DNA"/>
</dbReference>
<dbReference type="PRINTS" id="PR01037">
    <property type="entry name" value="TCRTETOQM"/>
</dbReference>
<name>A0A6L5GD26_9ACTN</name>
<dbReference type="SMART" id="SM00889">
    <property type="entry name" value="EFG_IV"/>
    <property type="match status" value="1"/>
</dbReference>
<proteinExistence type="predicted"/>
<dbReference type="GO" id="GO:0006412">
    <property type="term" value="P:translation"/>
    <property type="evidence" value="ECO:0007669"/>
    <property type="project" value="UniProtKB-KW"/>
</dbReference>
<dbReference type="PANTHER" id="PTHR43261:SF1">
    <property type="entry name" value="RIBOSOME-RELEASING FACTOR 2, MITOCHONDRIAL"/>
    <property type="match status" value="1"/>
</dbReference>
<organism evidence="5 6">
    <name type="scientific">Glycomyces albidus</name>
    <dbReference type="NCBI Taxonomy" id="2656774"/>
    <lineage>
        <taxon>Bacteria</taxon>
        <taxon>Bacillati</taxon>
        <taxon>Actinomycetota</taxon>
        <taxon>Actinomycetes</taxon>
        <taxon>Glycomycetales</taxon>
        <taxon>Glycomycetaceae</taxon>
        <taxon>Glycomyces</taxon>
    </lineage>
</organism>
<dbReference type="GO" id="GO:0003924">
    <property type="term" value="F:GTPase activity"/>
    <property type="evidence" value="ECO:0007669"/>
    <property type="project" value="InterPro"/>
</dbReference>
<dbReference type="InterPro" id="IPR000640">
    <property type="entry name" value="EFG_V-like"/>
</dbReference>
<dbReference type="SUPFAM" id="SSF52540">
    <property type="entry name" value="P-loop containing nucleoside triphosphate hydrolases"/>
    <property type="match status" value="1"/>
</dbReference>
<dbReference type="NCBIfam" id="TIGR00231">
    <property type="entry name" value="small_GTP"/>
    <property type="match status" value="1"/>
</dbReference>
<protein>
    <submittedName>
        <fullName evidence="5">GTP-binding protein</fullName>
    </submittedName>
</protein>
<dbReference type="Gene3D" id="3.30.70.870">
    <property type="entry name" value="Elongation Factor G (Translational Gtpase), domain 3"/>
    <property type="match status" value="1"/>
</dbReference>
<dbReference type="CDD" id="cd04168">
    <property type="entry name" value="TetM_like"/>
    <property type="match status" value="1"/>
</dbReference>
<keyword evidence="6" id="KW-1185">Reference proteome</keyword>
<accession>A0A6L5GD26</accession>
<evidence type="ECO:0000256" key="1">
    <source>
        <dbReference type="ARBA" id="ARBA00022741"/>
    </source>
</evidence>
<sequence>MPFLNLGILAHVDAGKTSLTERLLFNAGIIDRVGSVDSGSTQTDSMELERRRGITIQSAVVAFRLGGVTVNLIDTPGHTDFIAEVERALRVLDGAVLVVSAVEGVQAQTRVLFRTLERLGVPTLLFVNKIDRRGAREADLLEDLATMLSPRLLPMGTVRAIGSAEAEAVPFRFGDPAFAERAADLLSAGSDDFLAAYLERPEALDYESELAAQVRAGAVHPVYFGSAVTGSGVAALTEGVRRYLPVPHGDPDAEARGLVFKVEHTNQKIAYVRLHAGRIGPRDVLTAYRRGEYGAVESHEGKVTSVEVFDHGTATVLGEAVPGSIAKVKGLGDIRIGDAIGSPDGLASGGLFTPPTLETVVRPADPNDRVPLNRALLSLAERDPLVDPHLDELSEEMAVRLYGEVQKEVVASLLDEEFGIGVEFEETRAIHVERPVRTVTALHEMGPWQQTSNVATVGLRLEPGEPGSGLHYGLEVERGSLTRALRNAVEEGVHAYLRRGLYGWAVTDCRVWLTATGYIGRTSTAAHFRDTTMFLLDEMLRESDTVVCEPVNRFHVEFPAGTGNAVLKALGEARADIKGQFSTETTGYVSGFMPTEAVHGVERRLPGITEGLALFTTEFAEYRPVYGPPPRRGGVHAGERVNEAR</sequence>
<keyword evidence="3" id="KW-0342">GTP-binding</keyword>
<dbReference type="InterPro" id="IPR009000">
    <property type="entry name" value="Transl_B-barrel_sf"/>
</dbReference>
<dbReference type="Pfam" id="PF03764">
    <property type="entry name" value="EFG_IV"/>
    <property type="match status" value="1"/>
</dbReference>
<dbReference type="InterPro" id="IPR035647">
    <property type="entry name" value="EFG_III/V"/>
</dbReference>
<dbReference type="SUPFAM" id="SSF50447">
    <property type="entry name" value="Translation proteins"/>
    <property type="match status" value="1"/>
</dbReference>
<keyword evidence="1" id="KW-0547">Nucleotide-binding</keyword>
<dbReference type="InterPro" id="IPR005225">
    <property type="entry name" value="Small_GTP-bd"/>
</dbReference>
<dbReference type="Proteomes" id="UP000477750">
    <property type="component" value="Unassembled WGS sequence"/>
</dbReference>
<comment type="caution">
    <text evidence="5">The sequence shown here is derived from an EMBL/GenBank/DDBJ whole genome shotgun (WGS) entry which is preliminary data.</text>
</comment>
<keyword evidence="2" id="KW-0648">Protein biosynthesis</keyword>
<dbReference type="InterPro" id="IPR005517">
    <property type="entry name" value="Transl_elong_EFG/EF2_IV"/>
</dbReference>
<dbReference type="RefSeq" id="WP_153026719.1">
    <property type="nucleotide sequence ID" value="NZ_WIAO01000026.1"/>
</dbReference>
<dbReference type="Gene3D" id="2.40.30.10">
    <property type="entry name" value="Translation factors"/>
    <property type="match status" value="1"/>
</dbReference>
<dbReference type="InterPro" id="IPR031157">
    <property type="entry name" value="G_TR_CS"/>
</dbReference>